<evidence type="ECO:0000256" key="4">
    <source>
        <dbReference type="PROSITE-ProRule" id="PRU00335"/>
    </source>
</evidence>
<dbReference type="SUPFAM" id="SSF48498">
    <property type="entry name" value="Tetracyclin repressor-like, C-terminal domain"/>
    <property type="match status" value="1"/>
</dbReference>
<dbReference type="InterPro" id="IPR036271">
    <property type="entry name" value="Tet_transcr_reg_TetR-rel_C_sf"/>
</dbReference>
<evidence type="ECO:0000313" key="6">
    <source>
        <dbReference type="EMBL" id="PSL00087.1"/>
    </source>
</evidence>
<proteinExistence type="predicted"/>
<dbReference type="GO" id="GO:0000976">
    <property type="term" value="F:transcription cis-regulatory region binding"/>
    <property type="evidence" value="ECO:0007669"/>
    <property type="project" value="TreeGrafter"/>
</dbReference>
<name>A0A2P8DS97_9ACTN</name>
<dbReference type="EMBL" id="PYGA01000002">
    <property type="protein sequence ID" value="PSL00087.1"/>
    <property type="molecule type" value="Genomic_DNA"/>
</dbReference>
<gene>
    <name evidence="6" type="ORF">CLV63_102213</name>
</gene>
<organism evidence="6 7">
    <name type="scientific">Murinocardiopsis flavida</name>
    <dbReference type="NCBI Taxonomy" id="645275"/>
    <lineage>
        <taxon>Bacteria</taxon>
        <taxon>Bacillati</taxon>
        <taxon>Actinomycetota</taxon>
        <taxon>Actinomycetes</taxon>
        <taxon>Streptosporangiales</taxon>
        <taxon>Nocardiopsidaceae</taxon>
        <taxon>Murinocardiopsis</taxon>
    </lineage>
</organism>
<dbReference type="SUPFAM" id="SSF46689">
    <property type="entry name" value="Homeodomain-like"/>
    <property type="match status" value="1"/>
</dbReference>
<dbReference type="InterPro" id="IPR001647">
    <property type="entry name" value="HTH_TetR"/>
</dbReference>
<reference evidence="6 7" key="1">
    <citation type="submission" date="2018-03" db="EMBL/GenBank/DDBJ databases">
        <title>Genomic Encyclopedia of Archaeal and Bacterial Type Strains, Phase II (KMG-II): from individual species to whole genera.</title>
        <authorList>
            <person name="Goeker M."/>
        </authorList>
    </citation>
    <scope>NUCLEOTIDE SEQUENCE [LARGE SCALE GENOMIC DNA]</scope>
    <source>
        <strain evidence="6 7">DSM 45312</strain>
    </source>
</reference>
<evidence type="ECO:0000256" key="1">
    <source>
        <dbReference type="ARBA" id="ARBA00023015"/>
    </source>
</evidence>
<evidence type="ECO:0000256" key="2">
    <source>
        <dbReference type="ARBA" id="ARBA00023125"/>
    </source>
</evidence>
<dbReference type="InterPro" id="IPR009057">
    <property type="entry name" value="Homeodomain-like_sf"/>
</dbReference>
<protein>
    <submittedName>
        <fullName evidence="6">TetR family transcriptional regulator</fullName>
    </submittedName>
</protein>
<dbReference type="Gene3D" id="1.10.357.10">
    <property type="entry name" value="Tetracycline Repressor, domain 2"/>
    <property type="match status" value="1"/>
</dbReference>
<dbReference type="InterPro" id="IPR004111">
    <property type="entry name" value="Repressor_TetR_C"/>
</dbReference>
<dbReference type="PANTHER" id="PTHR30055:SF151">
    <property type="entry name" value="TRANSCRIPTIONAL REGULATORY PROTEIN"/>
    <property type="match status" value="1"/>
</dbReference>
<keyword evidence="1" id="KW-0805">Transcription regulation</keyword>
<dbReference type="Pfam" id="PF02909">
    <property type="entry name" value="TetR_C_1"/>
    <property type="match status" value="1"/>
</dbReference>
<dbReference type="PROSITE" id="PS50977">
    <property type="entry name" value="HTH_TETR_2"/>
    <property type="match status" value="1"/>
</dbReference>
<keyword evidence="2 4" id="KW-0238">DNA-binding</keyword>
<comment type="caution">
    <text evidence="6">The sequence shown here is derived from an EMBL/GenBank/DDBJ whole genome shotgun (WGS) entry which is preliminary data.</text>
</comment>
<keyword evidence="3" id="KW-0804">Transcription</keyword>
<dbReference type="GO" id="GO:0003700">
    <property type="term" value="F:DNA-binding transcription factor activity"/>
    <property type="evidence" value="ECO:0007669"/>
    <property type="project" value="TreeGrafter"/>
</dbReference>
<accession>A0A2P8DS97</accession>
<dbReference type="OrthoDB" id="2570341at2"/>
<dbReference type="PANTHER" id="PTHR30055">
    <property type="entry name" value="HTH-TYPE TRANSCRIPTIONAL REGULATOR RUTR"/>
    <property type="match status" value="1"/>
</dbReference>
<sequence length="228" mass="24160">MPDAESHDGRPGRTPLSFAAIADAAIRLADHGGMHAVSMRKVAAELGSGTMSLYRYVANKEQLYALMCDTVLAAEPAPARSGDWRADLRALAESERAVYRRHPWMLDSISPLGPGGIARVENSLALLAPTGLAMDDIVGVLGMVSSTVHAAIRHEMSVADLHRSTGMDVHEWHAAHSGDIKGLQGGEFPMVARMIAETGRVDHDAAFHRSLAIVLDGVAALIARTGAG</sequence>
<dbReference type="GO" id="GO:0045892">
    <property type="term" value="P:negative regulation of DNA-templated transcription"/>
    <property type="evidence" value="ECO:0007669"/>
    <property type="project" value="InterPro"/>
</dbReference>
<dbReference type="RefSeq" id="WP_106581452.1">
    <property type="nucleotide sequence ID" value="NZ_PYGA01000002.1"/>
</dbReference>
<evidence type="ECO:0000259" key="5">
    <source>
        <dbReference type="PROSITE" id="PS50977"/>
    </source>
</evidence>
<feature type="domain" description="HTH tetR-type" evidence="5">
    <location>
        <begin position="15"/>
        <end position="75"/>
    </location>
</feature>
<keyword evidence="7" id="KW-1185">Reference proteome</keyword>
<dbReference type="InterPro" id="IPR050109">
    <property type="entry name" value="HTH-type_TetR-like_transc_reg"/>
</dbReference>
<feature type="DNA-binding region" description="H-T-H motif" evidence="4">
    <location>
        <begin position="38"/>
        <end position="57"/>
    </location>
</feature>
<evidence type="ECO:0000313" key="7">
    <source>
        <dbReference type="Proteomes" id="UP000240542"/>
    </source>
</evidence>
<dbReference type="Proteomes" id="UP000240542">
    <property type="component" value="Unassembled WGS sequence"/>
</dbReference>
<dbReference type="AlphaFoldDB" id="A0A2P8DS97"/>
<dbReference type="Gene3D" id="1.10.10.60">
    <property type="entry name" value="Homeodomain-like"/>
    <property type="match status" value="1"/>
</dbReference>
<dbReference type="Pfam" id="PF00440">
    <property type="entry name" value="TetR_N"/>
    <property type="match status" value="1"/>
</dbReference>
<evidence type="ECO:0000256" key="3">
    <source>
        <dbReference type="ARBA" id="ARBA00023163"/>
    </source>
</evidence>